<accession>A0ABV2CN87</accession>
<evidence type="ECO:0000313" key="3">
    <source>
        <dbReference type="EMBL" id="MET1489369.1"/>
    </source>
</evidence>
<keyword evidence="1" id="KW-0175">Coiled coil</keyword>
<keyword evidence="4" id="KW-1185">Reference proteome</keyword>
<proteinExistence type="predicted"/>
<gene>
    <name evidence="3" type="ORF">ABVT11_05990</name>
</gene>
<evidence type="ECO:0000256" key="1">
    <source>
        <dbReference type="SAM" id="Coils"/>
    </source>
</evidence>
<evidence type="ECO:0000313" key="4">
    <source>
        <dbReference type="Proteomes" id="UP001548590"/>
    </source>
</evidence>
<protein>
    <recommendedName>
        <fullName evidence="5">Lipoprotein</fullName>
    </recommendedName>
</protein>
<feature type="chain" id="PRO_5045295571" description="Lipoprotein" evidence="2">
    <location>
        <begin position="24"/>
        <end position="71"/>
    </location>
</feature>
<dbReference type="EMBL" id="JBEWLZ010000003">
    <property type="protein sequence ID" value="MET1489369.1"/>
    <property type="molecule type" value="Genomic_DNA"/>
</dbReference>
<evidence type="ECO:0000256" key="2">
    <source>
        <dbReference type="SAM" id="SignalP"/>
    </source>
</evidence>
<dbReference type="PROSITE" id="PS51257">
    <property type="entry name" value="PROKAR_LIPOPROTEIN"/>
    <property type="match status" value="1"/>
</dbReference>
<keyword evidence="2" id="KW-0732">Signal</keyword>
<name>A0ABV2CN87_9RHOO</name>
<evidence type="ECO:0008006" key="5">
    <source>
        <dbReference type="Google" id="ProtNLM"/>
    </source>
</evidence>
<feature type="coiled-coil region" evidence="1">
    <location>
        <begin position="38"/>
        <end position="65"/>
    </location>
</feature>
<sequence>MKWTICVSCMLVGWLAGCGVSETAVTAAAAGKGKAEEIRQGQETLKQVQTRIDAATQQADAQRKELDAAAQ</sequence>
<comment type="caution">
    <text evidence="3">The sequence shown here is derived from an EMBL/GenBank/DDBJ whole genome shotgun (WGS) entry which is preliminary data.</text>
</comment>
<dbReference type="Proteomes" id="UP001548590">
    <property type="component" value="Unassembled WGS sequence"/>
</dbReference>
<dbReference type="RefSeq" id="WP_345925609.1">
    <property type="nucleotide sequence ID" value="NZ_JBDIVF010000002.1"/>
</dbReference>
<organism evidence="3 4">
    <name type="scientific">Uliginosibacterium paludis</name>
    <dbReference type="NCBI Taxonomy" id="1615952"/>
    <lineage>
        <taxon>Bacteria</taxon>
        <taxon>Pseudomonadati</taxon>
        <taxon>Pseudomonadota</taxon>
        <taxon>Betaproteobacteria</taxon>
        <taxon>Rhodocyclales</taxon>
        <taxon>Zoogloeaceae</taxon>
        <taxon>Uliginosibacterium</taxon>
    </lineage>
</organism>
<reference evidence="3 4" key="1">
    <citation type="submission" date="2024-07" db="EMBL/GenBank/DDBJ databases">
        <title>Uliginosibacterium paludis KCTC:42655.</title>
        <authorList>
            <person name="Kim M.K."/>
        </authorList>
    </citation>
    <scope>NUCLEOTIDE SEQUENCE [LARGE SCALE GENOMIC DNA]</scope>
    <source>
        <strain evidence="3 4">KCTC 42655</strain>
    </source>
</reference>
<feature type="signal peptide" evidence="2">
    <location>
        <begin position="1"/>
        <end position="23"/>
    </location>
</feature>